<gene>
    <name evidence="2" type="ORF">Vqi01_34250</name>
</gene>
<dbReference type="Pfam" id="PF17762">
    <property type="entry name" value="HTH_ParB"/>
    <property type="match status" value="1"/>
</dbReference>
<dbReference type="SUPFAM" id="SSF110849">
    <property type="entry name" value="ParB/Sulfiredoxin"/>
    <property type="match status" value="1"/>
</dbReference>
<dbReference type="InterPro" id="IPR050336">
    <property type="entry name" value="Chromosome_partition/occlusion"/>
</dbReference>
<sequence>MTNDVLHPAAVEVDVSWVSQATAAVRPVSARLASVVTHPANPRKILGDLTDLETSIREVGVIQPPVVLPAARVAAAWPAHAEKLAGAEWVVLVGARRRTAAGRIYGDDPDATLDVLVREDGIADDPLAQLDVMTAENVARAPLIPVEEARAFAEQEAAGRTQREIAAKVGCSQSHVSKRLKLLRLPEVMLAELETGQSPDDGDQEQRGRRKPALQIKDALAFIDAAGDDQELMLTAYRLRDDRRHHWTPVQLVTEVRRDRERQEQVDAATKKLAAEGVPVIDSAMQKFGDGYWQRRLDGAKAIAKARKDGALVAEVNTWGQITYYLTAGKPKAADNRTPAEQKRITDERERRKAMTARAEAAAALAAQAPKLPQTAADIVDAWLWAPGNECAQLAHKWLLAVGVGPEPSLPNYQWWEQVRRADWPTRVHAAHALGLARREVQARATYRSWTSTDAAWLARLTEEAGYTPSAWEQARLDAIDPPEAAPDVEPAGTPERVSLVFDADDACCWVLHYDLQVDEPAAYAEHLTDAGDVEAAQAWAAELLADRHRIEATGWTDGQLLPGRRARIAVHAGDAMAAAGTVGEWRLLHDAVDDVWLLLADDKPHADHDGLGAAEVDQACQWASGVLADAAVVCHGWTARADGNAVLEYVADLTGEC</sequence>
<dbReference type="Proteomes" id="UP000653076">
    <property type="component" value="Unassembled WGS sequence"/>
</dbReference>
<dbReference type="Gene3D" id="3.90.1530.30">
    <property type="match status" value="1"/>
</dbReference>
<comment type="caution">
    <text evidence="2">The sequence shown here is derived from an EMBL/GenBank/DDBJ whole genome shotgun (WGS) entry which is preliminary data.</text>
</comment>
<dbReference type="EMBL" id="BOPC01000045">
    <property type="protein sequence ID" value="GIJ28263.1"/>
    <property type="molecule type" value="Genomic_DNA"/>
</dbReference>
<name>A0ABQ4JDS9_9ACTN</name>
<evidence type="ECO:0000259" key="1">
    <source>
        <dbReference type="Pfam" id="PF17762"/>
    </source>
</evidence>
<proteinExistence type="predicted"/>
<dbReference type="PANTHER" id="PTHR33375">
    <property type="entry name" value="CHROMOSOME-PARTITIONING PROTEIN PARB-RELATED"/>
    <property type="match status" value="1"/>
</dbReference>
<dbReference type="PANTHER" id="PTHR33375:SF1">
    <property type="entry name" value="CHROMOSOME-PARTITIONING PROTEIN PARB-RELATED"/>
    <property type="match status" value="1"/>
</dbReference>
<evidence type="ECO:0000313" key="2">
    <source>
        <dbReference type="EMBL" id="GIJ28263.1"/>
    </source>
</evidence>
<evidence type="ECO:0000313" key="3">
    <source>
        <dbReference type="Proteomes" id="UP000653076"/>
    </source>
</evidence>
<feature type="domain" description="ParB/Spo0J HTH" evidence="1">
    <location>
        <begin position="143"/>
        <end position="196"/>
    </location>
</feature>
<dbReference type="InterPro" id="IPR041468">
    <property type="entry name" value="HTH_ParB/Spo0J"/>
</dbReference>
<dbReference type="InterPro" id="IPR036086">
    <property type="entry name" value="ParB/Sulfiredoxin_sf"/>
</dbReference>
<dbReference type="Gene3D" id="1.10.10.2830">
    <property type="match status" value="1"/>
</dbReference>
<reference evidence="2 3" key="1">
    <citation type="submission" date="2021-01" db="EMBL/GenBank/DDBJ databases">
        <title>Whole genome shotgun sequence of Verrucosispora qiuiae NBRC 106684.</title>
        <authorList>
            <person name="Komaki H."/>
            <person name="Tamura T."/>
        </authorList>
    </citation>
    <scope>NUCLEOTIDE SEQUENCE [LARGE SCALE GENOMIC DNA]</scope>
    <source>
        <strain evidence="2 3">NBRC 106684</strain>
    </source>
</reference>
<organism evidence="2 3">
    <name type="scientific">Micromonospora qiuiae</name>
    <dbReference type="NCBI Taxonomy" id="502268"/>
    <lineage>
        <taxon>Bacteria</taxon>
        <taxon>Bacillati</taxon>
        <taxon>Actinomycetota</taxon>
        <taxon>Actinomycetes</taxon>
        <taxon>Micromonosporales</taxon>
        <taxon>Micromonosporaceae</taxon>
        <taxon>Micromonospora</taxon>
    </lineage>
</organism>
<protein>
    <recommendedName>
        <fullName evidence="1">ParB/Spo0J HTH domain-containing protein</fullName>
    </recommendedName>
</protein>
<accession>A0ABQ4JDS9</accession>
<dbReference type="SUPFAM" id="SSF109709">
    <property type="entry name" value="KorB DNA-binding domain-like"/>
    <property type="match status" value="1"/>
</dbReference>
<keyword evidence="3" id="KW-1185">Reference proteome</keyword>